<dbReference type="InterPro" id="IPR032675">
    <property type="entry name" value="LRR_dom_sf"/>
</dbReference>
<feature type="region of interest" description="Disordered" evidence="1">
    <location>
        <begin position="286"/>
        <end position="313"/>
    </location>
</feature>
<dbReference type="EMBL" id="KN838541">
    <property type="protein sequence ID" value="KIK08639.1"/>
    <property type="molecule type" value="Genomic_DNA"/>
</dbReference>
<evidence type="ECO:0000256" key="1">
    <source>
        <dbReference type="SAM" id="MobiDB-lite"/>
    </source>
</evidence>
<feature type="region of interest" description="Disordered" evidence="1">
    <location>
        <begin position="444"/>
        <end position="466"/>
    </location>
</feature>
<reference evidence="3" key="2">
    <citation type="submission" date="2015-01" db="EMBL/GenBank/DDBJ databases">
        <title>Evolutionary Origins and Diversification of the Mycorrhizal Mutualists.</title>
        <authorList>
            <consortium name="DOE Joint Genome Institute"/>
            <consortium name="Mycorrhizal Genomics Consortium"/>
            <person name="Kohler A."/>
            <person name="Kuo A."/>
            <person name="Nagy L.G."/>
            <person name="Floudas D."/>
            <person name="Copeland A."/>
            <person name="Barry K.W."/>
            <person name="Cichocki N."/>
            <person name="Veneault-Fourrey C."/>
            <person name="LaButti K."/>
            <person name="Lindquist E.A."/>
            <person name="Lipzen A."/>
            <person name="Lundell T."/>
            <person name="Morin E."/>
            <person name="Murat C."/>
            <person name="Riley R."/>
            <person name="Ohm R."/>
            <person name="Sun H."/>
            <person name="Tunlid A."/>
            <person name="Henrissat B."/>
            <person name="Grigoriev I.V."/>
            <person name="Hibbett D.S."/>
            <person name="Martin F."/>
        </authorList>
    </citation>
    <scope>NUCLEOTIDE SEQUENCE [LARGE SCALE GENOMIC DNA]</scope>
    <source>
        <strain evidence="3">LaAM-08-1</strain>
    </source>
</reference>
<dbReference type="SUPFAM" id="SSF52047">
    <property type="entry name" value="RNI-like"/>
    <property type="match status" value="1"/>
</dbReference>
<dbReference type="OrthoDB" id="3215314at2759"/>
<organism evidence="2 3">
    <name type="scientific">Laccaria amethystina LaAM-08-1</name>
    <dbReference type="NCBI Taxonomy" id="1095629"/>
    <lineage>
        <taxon>Eukaryota</taxon>
        <taxon>Fungi</taxon>
        <taxon>Dikarya</taxon>
        <taxon>Basidiomycota</taxon>
        <taxon>Agaricomycotina</taxon>
        <taxon>Agaricomycetes</taxon>
        <taxon>Agaricomycetidae</taxon>
        <taxon>Agaricales</taxon>
        <taxon>Agaricineae</taxon>
        <taxon>Hydnangiaceae</taxon>
        <taxon>Laccaria</taxon>
    </lineage>
</organism>
<feature type="compositionally biased region" description="Polar residues" evidence="1">
    <location>
        <begin position="445"/>
        <end position="460"/>
    </location>
</feature>
<accession>A0A0C9Y405</accession>
<evidence type="ECO:0000313" key="3">
    <source>
        <dbReference type="Proteomes" id="UP000054477"/>
    </source>
</evidence>
<keyword evidence="3" id="KW-1185">Reference proteome</keyword>
<dbReference type="Proteomes" id="UP000054477">
    <property type="component" value="Unassembled WGS sequence"/>
</dbReference>
<evidence type="ECO:0000313" key="2">
    <source>
        <dbReference type="EMBL" id="KIK08639.1"/>
    </source>
</evidence>
<dbReference type="HOGENOM" id="CLU_588006_0_0_1"/>
<dbReference type="AlphaFoldDB" id="A0A0C9Y405"/>
<protein>
    <submittedName>
        <fullName evidence="2">Uncharacterized protein</fullName>
    </submittedName>
</protein>
<name>A0A0C9Y405_9AGAR</name>
<sequence>MVPSLVYYCLLLLSNSPDQAHLLNLRLNYRSSHFSIPDKYLDPRLWATLVQIYDRLPISLSVYNIPFDNPHLNLLQHISNTSLFSLVTILELPGCSQVTDVSITRLGALHTLVALDASSTSLTPYAIRTLAATLQTEELSYRGPWPLRILRLRNCKNITNEIFPHLAKFVLLSVLDLRGTKCSSIPPGFNQGNEQALYHPSSLYTALSALQKLSSTLHSSENPFTLQITTFNDPLAKPLTKVSTVVPQDSFAVIPRKKVGSQSRNIIIGNTATLFKEEQQREAGFYPRSKQDGFSQRPKKCDSLSSSSPSVYDPNQLLLSDGVEYESINEHLDVERDRDTQRREEMDAWQITTPAFFARPQRRIGQISMDPREAKLMLYREPVAWSHLADVVSGIQKKEMIRMKKKKEESGHPEIAVVDRTGGKAAAVKQQLGELLVKRAHGAVNTVSQQTQAPLRNPSRNPFKRK</sequence>
<proteinExistence type="predicted"/>
<dbReference type="Gene3D" id="3.80.10.10">
    <property type="entry name" value="Ribonuclease Inhibitor"/>
    <property type="match status" value="1"/>
</dbReference>
<reference evidence="2 3" key="1">
    <citation type="submission" date="2014-04" db="EMBL/GenBank/DDBJ databases">
        <authorList>
            <consortium name="DOE Joint Genome Institute"/>
            <person name="Kuo A."/>
            <person name="Kohler A."/>
            <person name="Nagy L.G."/>
            <person name="Floudas D."/>
            <person name="Copeland A."/>
            <person name="Barry K.W."/>
            <person name="Cichocki N."/>
            <person name="Veneault-Fourrey C."/>
            <person name="LaButti K."/>
            <person name="Lindquist E.A."/>
            <person name="Lipzen A."/>
            <person name="Lundell T."/>
            <person name="Morin E."/>
            <person name="Murat C."/>
            <person name="Sun H."/>
            <person name="Tunlid A."/>
            <person name="Henrissat B."/>
            <person name="Grigoriev I.V."/>
            <person name="Hibbett D.S."/>
            <person name="Martin F."/>
            <person name="Nordberg H.P."/>
            <person name="Cantor M.N."/>
            <person name="Hua S.X."/>
        </authorList>
    </citation>
    <scope>NUCLEOTIDE SEQUENCE [LARGE SCALE GENOMIC DNA]</scope>
    <source>
        <strain evidence="2 3">LaAM-08-1</strain>
    </source>
</reference>
<gene>
    <name evidence="2" type="ORF">K443DRAFT_658313</name>
</gene>